<feature type="binding site" evidence="7">
    <location>
        <position position="245"/>
    </location>
    <ligand>
        <name>Mg(2+)</name>
        <dbReference type="ChEBI" id="CHEBI:18420"/>
        <label>1</label>
    </ligand>
</feature>
<feature type="binding site" evidence="7">
    <location>
        <position position="35"/>
    </location>
    <ligand>
        <name>Mg(2+)</name>
        <dbReference type="ChEBI" id="CHEBI:18420"/>
        <label>1</label>
    </ligand>
</feature>
<feature type="binding site" evidence="7">
    <location>
        <position position="150"/>
    </location>
    <ligand>
        <name>Mg(2+)</name>
        <dbReference type="ChEBI" id="CHEBI:18420"/>
        <label>1</label>
    </ligand>
</feature>
<keyword evidence="7" id="KW-0464">Manganese</keyword>
<dbReference type="InterPro" id="IPR036691">
    <property type="entry name" value="Endo/exonu/phosph_ase_sf"/>
</dbReference>
<keyword evidence="5 7" id="KW-0460">Magnesium</keyword>
<dbReference type="AlphaFoldDB" id="A0A9D9GLR5"/>
<evidence type="ECO:0000256" key="4">
    <source>
        <dbReference type="ARBA" id="ARBA00022801"/>
    </source>
</evidence>
<protein>
    <submittedName>
        <fullName evidence="10">Exodeoxyribonuclease III</fullName>
        <ecNumber evidence="10">3.1.11.2</ecNumber>
    </submittedName>
</protein>
<dbReference type="InterPro" id="IPR005135">
    <property type="entry name" value="Endo/exonuclease/phosphatase"/>
</dbReference>
<gene>
    <name evidence="10" type="primary">xth</name>
    <name evidence="10" type="ORF">IAC78_02295</name>
</gene>
<dbReference type="NCBIfam" id="TIGR00633">
    <property type="entry name" value="xth"/>
    <property type="match status" value="1"/>
</dbReference>
<dbReference type="CDD" id="cd09087">
    <property type="entry name" value="Ape1-like_AP-endo"/>
    <property type="match status" value="1"/>
</dbReference>
<dbReference type="GO" id="GO:0008311">
    <property type="term" value="F:double-stranded DNA 3'-5' DNA exonuclease activity"/>
    <property type="evidence" value="ECO:0007669"/>
    <property type="project" value="UniProtKB-EC"/>
</dbReference>
<comment type="cofactor">
    <cofactor evidence="7">
        <name>Mg(2+)</name>
        <dbReference type="ChEBI" id="CHEBI:18420"/>
    </cofactor>
    <cofactor evidence="7">
        <name>Mn(2+)</name>
        <dbReference type="ChEBI" id="CHEBI:29035"/>
    </cofactor>
    <text evidence="7">Probably binds two magnesium or manganese ions per subunit.</text>
</comment>
<feature type="binding site" evidence="7">
    <location>
        <position position="244"/>
    </location>
    <ligand>
        <name>Mg(2+)</name>
        <dbReference type="ChEBI" id="CHEBI:18420"/>
        <label>1</label>
    </ligand>
</feature>
<dbReference type="GO" id="GO:0003906">
    <property type="term" value="F:DNA-(apurinic or apyrimidinic site) endonuclease activity"/>
    <property type="evidence" value="ECO:0007669"/>
    <property type="project" value="TreeGrafter"/>
</dbReference>
<feature type="binding site" evidence="7">
    <location>
        <position position="148"/>
    </location>
    <ligand>
        <name>Mg(2+)</name>
        <dbReference type="ChEBI" id="CHEBI:18420"/>
        <label>1</label>
    </ligand>
</feature>
<evidence type="ECO:0000256" key="8">
    <source>
        <dbReference type="PIRSR" id="PIRSR604808-3"/>
    </source>
</evidence>
<comment type="caution">
    <text evidence="10">The sequence shown here is derived from an EMBL/GenBank/DDBJ whole genome shotgun (WGS) entry which is preliminary data.</text>
</comment>
<evidence type="ECO:0000256" key="3">
    <source>
        <dbReference type="ARBA" id="ARBA00022723"/>
    </source>
</evidence>
<keyword evidence="4 10" id="KW-0378">Hydrolase</keyword>
<feature type="binding site" evidence="7">
    <location>
        <position position="7"/>
    </location>
    <ligand>
        <name>Mg(2+)</name>
        <dbReference type="ChEBI" id="CHEBI:18420"/>
        <label>1</label>
    </ligand>
</feature>
<dbReference type="EMBL" id="JADING010000064">
    <property type="protein sequence ID" value="MBO8414292.1"/>
    <property type="molecule type" value="Genomic_DNA"/>
</dbReference>
<dbReference type="PROSITE" id="PS00728">
    <property type="entry name" value="AP_NUCLEASE_F1_3"/>
    <property type="match status" value="1"/>
</dbReference>
<dbReference type="Gene3D" id="3.60.10.10">
    <property type="entry name" value="Endonuclease/exonuclease/phosphatase"/>
    <property type="match status" value="1"/>
</dbReference>
<dbReference type="PROSITE" id="PS51435">
    <property type="entry name" value="AP_NUCLEASE_F1_4"/>
    <property type="match status" value="1"/>
</dbReference>
<evidence type="ECO:0000313" key="10">
    <source>
        <dbReference type="EMBL" id="MBO8414292.1"/>
    </source>
</evidence>
<evidence type="ECO:0000259" key="9">
    <source>
        <dbReference type="Pfam" id="PF03372"/>
    </source>
</evidence>
<dbReference type="Proteomes" id="UP000823629">
    <property type="component" value="Unassembled WGS sequence"/>
</dbReference>
<dbReference type="SUPFAM" id="SSF56219">
    <property type="entry name" value="DNase I-like"/>
    <property type="match status" value="1"/>
</dbReference>
<evidence type="ECO:0000256" key="7">
    <source>
        <dbReference type="PIRSR" id="PIRSR604808-2"/>
    </source>
</evidence>
<sequence length="254" mass="29757">MRFASFNVNGIRAIIKKNFAEDFEKLNADVIAIQETKFTETEHKDFPFVKEGYSLYWTNSKVRKGYSGVAIYTKKEPLSVHYGLKDNAYDEEGRVISLEFENFYFVGCYVPNSGDGLKRLDFRMEFEDRLRQYLTELDKVKPVVYTGDLNVAHQEIDIKNPKANVHNAGFTIEERTKMSELLNSGFTDSFRYLHPEEVKYSWWSYRFRARENNAGWRIDYFLVSNRLKDKIVSADILNDIYGSDHCPIILELDI</sequence>
<evidence type="ECO:0000313" key="11">
    <source>
        <dbReference type="Proteomes" id="UP000823629"/>
    </source>
</evidence>
<feature type="active site" description="Proton acceptor" evidence="6">
    <location>
        <position position="245"/>
    </location>
</feature>
<comment type="similarity">
    <text evidence="2">Belongs to the DNA repair enzymes AP/ExoA family.</text>
</comment>
<dbReference type="InterPro" id="IPR020848">
    <property type="entry name" value="AP_endonuclease_F1_CS"/>
</dbReference>
<feature type="site" description="Important for catalytic activity" evidence="8">
    <location>
        <position position="219"/>
    </location>
</feature>
<evidence type="ECO:0000256" key="1">
    <source>
        <dbReference type="ARBA" id="ARBA00001936"/>
    </source>
</evidence>
<dbReference type="PANTHER" id="PTHR22748:SF6">
    <property type="entry name" value="DNA-(APURINIC OR APYRIMIDINIC SITE) ENDONUCLEASE"/>
    <property type="match status" value="1"/>
</dbReference>
<dbReference type="NCBIfam" id="TIGR00195">
    <property type="entry name" value="exoDNase_III"/>
    <property type="match status" value="1"/>
</dbReference>
<dbReference type="PROSITE" id="PS00726">
    <property type="entry name" value="AP_NUCLEASE_F1_1"/>
    <property type="match status" value="1"/>
</dbReference>
<dbReference type="InterPro" id="IPR004808">
    <property type="entry name" value="AP_endonuc_1"/>
</dbReference>
<dbReference type="PANTHER" id="PTHR22748">
    <property type="entry name" value="AP ENDONUCLEASE"/>
    <property type="match status" value="1"/>
</dbReference>
<dbReference type="GO" id="GO:0046872">
    <property type="term" value="F:metal ion binding"/>
    <property type="evidence" value="ECO:0007669"/>
    <property type="project" value="UniProtKB-KW"/>
</dbReference>
<dbReference type="GO" id="GO:0006284">
    <property type="term" value="P:base-excision repair"/>
    <property type="evidence" value="ECO:0007669"/>
    <property type="project" value="TreeGrafter"/>
</dbReference>
<organism evidence="10 11">
    <name type="scientific">Candidatus Scatoplasma merdavium</name>
    <dbReference type="NCBI Taxonomy" id="2840932"/>
    <lineage>
        <taxon>Bacteria</taxon>
        <taxon>Bacillati</taxon>
        <taxon>Bacillota</taxon>
        <taxon>Bacilli</taxon>
        <taxon>Bacillales</taxon>
        <taxon>Candidatus Scatoplasma</taxon>
    </lineage>
</organism>
<dbReference type="Pfam" id="PF03372">
    <property type="entry name" value="Exo_endo_phos"/>
    <property type="match status" value="1"/>
</dbReference>
<feature type="site" description="Transition state stabilizer" evidence="8">
    <location>
        <position position="150"/>
    </location>
</feature>
<reference evidence="10" key="1">
    <citation type="submission" date="2020-10" db="EMBL/GenBank/DDBJ databases">
        <authorList>
            <person name="Gilroy R."/>
        </authorList>
    </citation>
    <scope>NUCLEOTIDE SEQUENCE</scope>
    <source>
        <strain evidence="10">1748</strain>
    </source>
</reference>
<feature type="domain" description="Endonuclease/exonuclease/phosphatase" evidence="9">
    <location>
        <begin position="4"/>
        <end position="245"/>
    </location>
</feature>
<feature type="active site" evidence="6">
    <location>
        <position position="109"/>
    </location>
</feature>
<keyword evidence="3 7" id="KW-0479">Metal-binding</keyword>
<comment type="cofactor">
    <cofactor evidence="1">
        <name>Mn(2+)</name>
        <dbReference type="ChEBI" id="CHEBI:29035"/>
    </cofactor>
</comment>
<dbReference type="EC" id="3.1.11.2" evidence="10"/>
<evidence type="ECO:0000256" key="5">
    <source>
        <dbReference type="ARBA" id="ARBA00022842"/>
    </source>
</evidence>
<feature type="site" description="Interaction with DNA substrate" evidence="8">
    <location>
        <position position="245"/>
    </location>
</feature>
<accession>A0A9D9GLR5</accession>
<evidence type="ECO:0000256" key="2">
    <source>
        <dbReference type="ARBA" id="ARBA00007092"/>
    </source>
</evidence>
<feature type="active site" description="Proton donor/acceptor" evidence="6">
    <location>
        <position position="148"/>
    </location>
</feature>
<proteinExistence type="inferred from homology"/>
<reference evidence="10" key="2">
    <citation type="journal article" date="2021" name="PeerJ">
        <title>Extensive microbial diversity within the chicken gut microbiome revealed by metagenomics and culture.</title>
        <authorList>
            <person name="Gilroy R."/>
            <person name="Ravi A."/>
            <person name="Getino M."/>
            <person name="Pursley I."/>
            <person name="Horton D.L."/>
            <person name="Alikhan N.F."/>
            <person name="Baker D."/>
            <person name="Gharbi K."/>
            <person name="Hall N."/>
            <person name="Watson M."/>
            <person name="Adriaenssens E.M."/>
            <person name="Foster-Nyarko E."/>
            <person name="Jarju S."/>
            <person name="Secka A."/>
            <person name="Antonio M."/>
            <person name="Oren A."/>
            <person name="Chaudhuri R.R."/>
            <person name="La Ragione R."/>
            <person name="Hildebrand F."/>
            <person name="Pallen M.J."/>
        </authorList>
    </citation>
    <scope>NUCLEOTIDE SEQUENCE</scope>
    <source>
        <strain evidence="10">1748</strain>
    </source>
</reference>
<dbReference type="InterPro" id="IPR020847">
    <property type="entry name" value="AP_endonuclease_F1_BS"/>
</dbReference>
<name>A0A9D9GLR5_9BACL</name>
<dbReference type="GO" id="GO:0008081">
    <property type="term" value="F:phosphoric diester hydrolase activity"/>
    <property type="evidence" value="ECO:0007669"/>
    <property type="project" value="TreeGrafter"/>
</dbReference>
<evidence type="ECO:0000256" key="6">
    <source>
        <dbReference type="PIRSR" id="PIRSR604808-1"/>
    </source>
</evidence>
<dbReference type="GO" id="GO:0003677">
    <property type="term" value="F:DNA binding"/>
    <property type="evidence" value="ECO:0007669"/>
    <property type="project" value="InterPro"/>
</dbReference>